<dbReference type="Proteomes" id="UP000032266">
    <property type="component" value="Chromosome"/>
</dbReference>
<accession>A0A0C5VLF6</accession>
<dbReference type="OrthoDB" id="9791898at2"/>
<dbReference type="RefSeq" id="WP_044617498.1">
    <property type="nucleotide sequence ID" value="NZ_CP007142.1"/>
</dbReference>
<dbReference type="AlphaFoldDB" id="A0A0C5VLF6"/>
<dbReference type="Gene3D" id="1.10.287.1080">
    <property type="entry name" value="MazG-like"/>
    <property type="match status" value="1"/>
</dbReference>
<dbReference type="PANTHER" id="PTHR42702">
    <property type="entry name" value="NUCLEOTIDE PYROPHOSPHOHYDROLASE"/>
    <property type="match status" value="1"/>
</dbReference>
<dbReference type="Pfam" id="PF03819">
    <property type="entry name" value="MazG"/>
    <property type="match status" value="1"/>
</dbReference>
<organism evidence="2 3">
    <name type="scientific">Gynuella sunshinyii YC6258</name>
    <dbReference type="NCBI Taxonomy" id="1445510"/>
    <lineage>
        <taxon>Bacteria</taxon>
        <taxon>Pseudomonadati</taxon>
        <taxon>Pseudomonadota</taxon>
        <taxon>Gammaproteobacteria</taxon>
        <taxon>Oceanospirillales</taxon>
        <taxon>Saccharospirillaceae</taxon>
        <taxon>Gynuella</taxon>
    </lineage>
</organism>
<dbReference type="InterPro" id="IPR011411">
    <property type="entry name" value="MazG-related_YvdC"/>
</dbReference>
<dbReference type="STRING" id="1445510.YC6258_03095"/>
<dbReference type="EMBL" id="CP007142">
    <property type="protein sequence ID" value="AJQ95131.1"/>
    <property type="molecule type" value="Genomic_DNA"/>
</dbReference>
<dbReference type="PIRSF" id="PIRSF036521">
    <property type="entry name" value="UCP036521_pph"/>
    <property type="match status" value="1"/>
</dbReference>
<evidence type="ECO:0000313" key="3">
    <source>
        <dbReference type="Proteomes" id="UP000032266"/>
    </source>
</evidence>
<dbReference type="HOGENOM" id="CLU_173110_0_0_6"/>
<dbReference type="PATRIC" id="fig|1445510.3.peg.3063"/>
<protein>
    <submittedName>
        <fullName evidence="2">Putative pyrophosphatase</fullName>
    </submittedName>
</protein>
<dbReference type="InterPro" id="IPR004518">
    <property type="entry name" value="MazG-like_dom"/>
</dbReference>
<feature type="domain" description="NTP pyrophosphohydrolase MazG-like" evidence="1">
    <location>
        <begin position="35"/>
        <end position="102"/>
    </location>
</feature>
<dbReference type="PANTHER" id="PTHR42702:SF1">
    <property type="entry name" value="REGULATORY PROTEIN FOR BETA-LACTAMASE"/>
    <property type="match status" value="1"/>
</dbReference>
<sequence length="108" mass="12536">MPDLKIDPTLHDFQQYVTLMEKERGFSQQTATDKCLLLGEEVGELFKAVRRLNGLAVDPASEIFELEHELADVFIYLCSIANRYNISLEQAFRNKEKKNKQRNWTAKS</sequence>
<evidence type="ECO:0000259" key="1">
    <source>
        <dbReference type="Pfam" id="PF03819"/>
    </source>
</evidence>
<gene>
    <name evidence="2" type="ORF">YC6258_03095</name>
</gene>
<evidence type="ECO:0000313" key="2">
    <source>
        <dbReference type="EMBL" id="AJQ95131.1"/>
    </source>
</evidence>
<reference evidence="2 3" key="1">
    <citation type="submission" date="2014-01" db="EMBL/GenBank/DDBJ databases">
        <title>Full genme sequencing of cellulolytic bacterium Gynuella sunshinyii YC6258T gen. nov., sp. nov.</title>
        <authorList>
            <person name="Khan H."/>
            <person name="Chung E.J."/>
            <person name="Chung Y.R."/>
        </authorList>
    </citation>
    <scope>NUCLEOTIDE SEQUENCE [LARGE SCALE GENOMIC DNA]</scope>
    <source>
        <strain evidence="2 3">YC6258</strain>
    </source>
</reference>
<name>A0A0C5VLF6_9GAMM</name>
<dbReference type="CDD" id="cd11535">
    <property type="entry name" value="NTP-PPase_SsMazG"/>
    <property type="match status" value="1"/>
</dbReference>
<keyword evidence="3" id="KW-1185">Reference proteome</keyword>
<dbReference type="KEGG" id="gsn:YC6258_03095"/>
<dbReference type="SUPFAM" id="SSF101386">
    <property type="entry name" value="all-alpha NTP pyrophosphatases"/>
    <property type="match status" value="1"/>
</dbReference>
<proteinExistence type="predicted"/>